<dbReference type="Proteomes" id="UP000298787">
    <property type="component" value="Chromosome 7"/>
</dbReference>
<dbReference type="InterPro" id="IPR003599">
    <property type="entry name" value="Ig_sub"/>
</dbReference>
<evidence type="ECO:0000256" key="5">
    <source>
        <dbReference type="ARBA" id="ARBA00022989"/>
    </source>
</evidence>
<dbReference type="SUPFAM" id="SSF48726">
    <property type="entry name" value="Immunoglobulin"/>
    <property type="match status" value="2"/>
</dbReference>
<dbReference type="InterPro" id="IPR013783">
    <property type="entry name" value="Ig-like_fold"/>
</dbReference>
<evidence type="ECO:0000256" key="9">
    <source>
        <dbReference type="ARBA" id="ARBA00023180"/>
    </source>
</evidence>
<keyword evidence="4" id="KW-0732">Signal</keyword>
<dbReference type="SMART" id="SM00406">
    <property type="entry name" value="IGv"/>
    <property type="match status" value="1"/>
</dbReference>
<evidence type="ECO:0000256" key="6">
    <source>
        <dbReference type="ARBA" id="ARBA00023136"/>
    </source>
</evidence>
<feature type="domain" description="Ig-like" evidence="13">
    <location>
        <begin position="291"/>
        <end position="378"/>
    </location>
</feature>
<dbReference type="InterPro" id="IPR036179">
    <property type="entry name" value="Ig-like_dom_sf"/>
</dbReference>
<evidence type="ECO:0000256" key="1">
    <source>
        <dbReference type="ARBA" id="ARBA00004251"/>
    </source>
</evidence>
<keyword evidence="10" id="KW-0393">Immunoglobulin domain</keyword>
<dbReference type="GO" id="GO:0042102">
    <property type="term" value="P:positive regulation of T cell proliferation"/>
    <property type="evidence" value="ECO:0007669"/>
    <property type="project" value="TreeGrafter"/>
</dbReference>
<dbReference type="GO" id="GO:0007166">
    <property type="term" value="P:cell surface receptor signaling pathway"/>
    <property type="evidence" value="ECO:0007669"/>
    <property type="project" value="TreeGrafter"/>
</dbReference>
<sequence>MGTVIEMGYCFGVDYILVYRCTPGGDQLLGNSSTDGAPITPPADLQGRIHINQHQHLLGLQISNLTSMDSGVYRRECWQDQTLTSQHTQQLYVCDEEGEAEEVIVKEQDGQGEFVCNSTSIGLEGTSVRWYHEMYPSYKLTLFLDSSKSLDPLVEELHGVVKVRDSGALLLLDKSMLKNNQHFYCLVIRGKHCLSFQNMYLPDISDSRDMYASVGDSLVLNCPSTGNHQQWHTPLGSVNDSSVKDNQMHISSDDKSESFSLVVPYVSEDHGGDYSCMSSSFELHYMLVLCPKEETQENFVSVGGSALLHCDVSKGDSQSVQWHRLQPSREYELIYDSHDKTVPIPEDLRGRMTLLENGTSLRISHLEMKDQGVYWCVVLRGPQLMEDGDEYEDDYDEENAETEEDDYEDDSYWPQTHRCILKQETILKFLGKKTADFETITPPDEPEASNVTAYAVGGGLVGLLVVGVIVAVIAIKKRANASASRSGHDQGHKMNVDPGCTDRHVEVSGWIAAMQEFMSVIFSGAIRARPGPIKRSHKTDFPLEVSKAFSGFDLKSIT</sequence>
<evidence type="ECO:0000256" key="10">
    <source>
        <dbReference type="ARBA" id="ARBA00023319"/>
    </source>
</evidence>
<dbReference type="EMBL" id="CM014084">
    <property type="protein sequence ID" value="TKS73202.1"/>
    <property type="molecule type" value="Genomic_DNA"/>
</dbReference>
<keyword evidence="5 12" id="KW-1133">Transmembrane helix</keyword>
<comment type="subcellular location">
    <subcellularLocation>
        <location evidence="1">Cell membrane</location>
        <topology evidence="1">Single-pass type I membrane protein</topology>
    </subcellularLocation>
</comment>
<keyword evidence="8" id="KW-0675">Receptor</keyword>
<feature type="transmembrane region" description="Helical" evidence="12">
    <location>
        <begin position="451"/>
        <end position="475"/>
    </location>
</feature>
<keyword evidence="9" id="KW-0325">Glycoprotein</keyword>
<dbReference type="GO" id="GO:0071222">
    <property type="term" value="P:cellular response to lipopolysaccharide"/>
    <property type="evidence" value="ECO:0007669"/>
    <property type="project" value="TreeGrafter"/>
</dbReference>
<proteinExistence type="predicted"/>
<dbReference type="CDD" id="cd00099">
    <property type="entry name" value="IgV"/>
    <property type="match status" value="1"/>
</dbReference>
<evidence type="ECO:0000259" key="13">
    <source>
        <dbReference type="PROSITE" id="PS50835"/>
    </source>
</evidence>
<dbReference type="Pfam" id="PF07686">
    <property type="entry name" value="V-set"/>
    <property type="match status" value="1"/>
</dbReference>
<dbReference type="GO" id="GO:0042130">
    <property type="term" value="P:negative regulation of T cell proliferation"/>
    <property type="evidence" value="ECO:0007669"/>
    <property type="project" value="TreeGrafter"/>
</dbReference>
<keyword evidence="3 12" id="KW-0812">Transmembrane</keyword>
<dbReference type="GO" id="GO:0009897">
    <property type="term" value="C:external side of plasma membrane"/>
    <property type="evidence" value="ECO:0007669"/>
    <property type="project" value="TreeGrafter"/>
</dbReference>
<dbReference type="SMART" id="SM00409">
    <property type="entry name" value="IG"/>
    <property type="match status" value="2"/>
</dbReference>
<dbReference type="InterPro" id="IPR013106">
    <property type="entry name" value="Ig_V-set"/>
</dbReference>
<dbReference type="Gene3D" id="2.60.40.10">
    <property type="entry name" value="Immunoglobulins"/>
    <property type="match status" value="3"/>
</dbReference>
<evidence type="ECO:0000256" key="11">
    <source>
        <dbReference type="SAM" id="MobiDB-lite"/>
    </source>
</evidence>
<name>A0A4V6XYK4_COLLU</name>
<gene>
    <name evidence="14" type="ORF">D9C73_007280</name>
</gene>
<feature type="region of interest" description="Disordered" evidence="11">
    <location>
        <begin position="387"/>
        <end position="410"/>
    </location>
</feature>
<evidence type="ECO:0000313" key="14">
    <source>
        <dbReference type="EMBL" id="TKS73202.1"/>
    </source>
</evidence>
<dbReference type="GO" id="GO:0031295">
    <property type="term" value="P:T cell costimulation"/>
    <property type="evidence" value="ECO:0007669"/>
    <property type="project" value="TreeGrafter"/>
</dbReference>
<keyword evidence="6 12" id="KW-0472">Membrane</keyword>
<accession>A0A4V6XYK4</accession>
<dbReference type="InterPro" id="IPR007110">
    <property type="entry name" value="Ig-like_dom"/>
</dbReference>
<keyword evidence="7" id="KW-1015">Disulfide bond</keyword>
<keyword evidence="2" id="KW-1003">Cell membrane</keyword>
<protein>
    <recommendedName>
        <fullName evidence="13">Ig-like domain-containing protein</fullName>
    </recommendedName>
</protein>
<evidence type="ECO:0000256" key="12">
    <source>
        <dbReference type="SAM" id="Phobius"/>
    </source>
</evidence>
<reference evidence="14 15" key="1">
    <citation type="submission" date="2019-01" db="EMBL/GenBank/DDBJ databases">
        <title>Genome Assembly of Collichthys lucidus.</title>
        <authorList>
            <person name="Cai M."/>
            <person name="Xiao S."/>
        </authorList>
    </citation>
    <scope>NUCLEOTIDE SEQUENCE [LARGE SCALE GENOMIC DNA]</scope>
    <source>
        <strain evidence="14">JT15FE1705JMU</strain>
        <tissue evidence="14">Muscle</tissue>
    </source>
</reference>
<evidence type="ECO:0000256" key="2">
    <source>
        <dbReference type="ARBA" id="ARBA00022475"/>
    </source>
</evidence>
<dbReference type="PROSITE" id="PS50835">
    <property type="entry name" value="IG_LIKE"/>
    <property type="match status" value="1"/>
</dbReference>
<dbReference type="GO" id="GO:0006955">
    <property type="term" value="P:immune response"/>
    <property type="evidence" value="ECO:0007669"/>
    <property type="project" value="TreeGrafter"/>
</dbReference>
<dbReference type="PANTHER" id="PTHR25466">
    <property type="entry name" value="T-LYMPHOCYTE ACTIVATION ANTIGEN"/>
    <property type="match status" value="1"/>
</dbReference>
<evidence type="ECO:0000256" key="8">
    <source>
        <dbReference type="ARBA" id="ARBA00023170"/>
    </source>
</evidence>
<dbReference type="PANTHER" id="PTHR25466:SF9">
    <property type="entry name" value="FIBRONECTIN TYPE-III DOMAIN-CONTAINING PROTEIN"/>
    <property type="match status" value="1"/>
</dbReference>
<keyword evidence="15" id="KW-1185">Reference proteome</keyword>
<evidence type="ECO:0000313" key="15">
    <source>
        <dbReference type="Proteomes" id="UP000298787"/>
    </source>
</evidence>
<evidence type="ECO:0000256" key="7">
    <source>
        <dbReference type="ARBA" id="ARBA00023157"/>
    </source>
</evidence>
<evidence type="ECO:0000256" key="4">
    <source>
        <dbReference type="ARBA" id="ARBA00022729"/>
    </source>
</evidence>
<organism evidence="14 15">
    <name type="scientific">Collichthys lucidus</name>
    <name type="common">Big head croaker</name>
    <name type="synonym">Sciaena lucida</name>
    <dbReference type="NCBI Taxonomy" id="240159"/>
    <lineage>
        <taxon>Eukaryota</taxon>
        <taxon>Metazoa</taxon>
        <taxon>Chordata</taxon>
        <taxon>Craniata</taxon>
        <taxon>Vertebrata</taxon>
        <taxon>Euteleostomi</taxon>
        <taxon>Actinopterygii</taxon>
        <taxon>Neopterygii</taxon>
        <taxon>Teleostei</taxon>
        <taxon>Neoteleostei</taxon>
        <taxon>Acanthomorphata</taxon>
        <taxon>Eupercaria</taxon>
        <taxon>Sciaenidae</taxon>
        <taxon>Collichthys</taxon>
    </lineage>
</organism>
<evidence type="ECO:0000256" key="3">
    <source>
        <dbReference type="ARBA" id="ARBA00022692"/>
    </source>
</evidence>
<dbReference type="InterPro" id="IPR051713">
    <property type="entry name" value="T-cell_Activation_Regulation"/>
</dbReference>
<dbReference type="AlphaFoldDB" id="A0A4V6XYK4"/>